<dbReference type="Gene3D" id="1.25.40.10">
    <property type="entry name" value="Tetratricopeptide repeat domain"/>
    <property type="match status" value="1"/>
</dbReference>
<gene>
    <name evidence="1" type="ORF">QYS48_30385</name>
</gene>
<dbReference type="RefSeq" id="WP_308358236.1">
    <property type="nucleotide sequence ID" value="NZ_CP129970.2"/>
</dbReference>
<evidence type="ECO:0000313" key="1">
    <source>
        <dbReference type="EMBL" id="WMN07927.1"/>
    </source>
</evidence>
<dbReference type="AlphaFoldDB" id="A0AA51R7S6"/>
<organism evidence="1 2">
    <name type="scientific">Marivirga arenosa</name>
    <dbReference type="NCBI Taxonomy" id="3059076"/>
    <lineage>
        <taxon>Bacteria</taxon>
        <taxon>Pseudomonadati</taxon>
        <taxon>Bacteroidota</taxon>
        <taxon>Cytophagia</taxon>
        <taxon>Cytophagales</taxon>
        <taxon>Marivirgaceae</taxon>
        <taxon>Marivirga</taxon>
    </lineage>
</organism>
<dbReference type="SUPFAM" id="SSF48452">
    <property type="entry name" value="TPR-like"/>
    <property type="match status" value="1"/>
</dbReference>
<proteinExistence type="predicted"/>
<evidence type="ECO:0000313" key="2">
    <source>
        <dbReference type="Proteomes" id="UP001244443"/>
    </source>
</evidence>
<protein>
    <submittedName>
        <fullName evidence="1">Uncharacterized protein</fullName>
    </submittedName>
</protein>
<dbReference type="Proteomes" id="UP001244443">
    <property type="component" value="Chromosome"/>
</dbReference>
<keyword evidence="2" id="KW-1185">Reference proteome</keyword>
<reference evidence="1" key="1">
    <citation type="submission" date="2023-08" db="EMBL/GenBank/DDBJ databases">
        <title>Comparative genomics and taxonomic characterization of three novel marine species of genus Marivirga.</title>
        <authorList>
            <person name="Muhammad N."/>
            <person name="Kim S.-G."/>
        </authorList>
    </citation>
    <scope>NUCLEOTIDE SEQUENCE [LARGE SCALE GENOMIC DNA]</scope>
    <source>
        <strain evidence="1">ABR2-2</strain>
    </source>
</reference>
<dbReference type="EMBL" id="CP129970">
    <property type="protein sequence ID" value="WMN07927.1"/>
    <property type="molecule type" value="Genomic_DNA"/>
</dbReference>
<name>A0AA51R7S6_9BACT</name>
<dbReference type="InterPro" id="IPR011990">
    <property type="entry name" value="TPR-like_helical_dom_sf"/>
</dbReference>
<sequence>MTKKEIGERIKLVKNHLKAENEFEASEEFNSLAYDLHQAKKYQELTTEFKKISKLVEDKTAFFTFELAYAFDHCDDEDSSEKVYEHLSNEEPNNTAILNNLSNIKKRKRKFKDAFELISRAYELDSEDEIISNNYDSLNQIISEEKEREVRFKHALTHLERENKFVTDKLQSFIQAAKKDENYDNGVLPIAKWKFKVFMKTDEQKAESLREQWLDKDYIIDTGQRGDYYEIVYEINPLIEQSLSEIKFKIINPNWIKGIEKLNVEFLEEINYYRNLKKINKVNKKFKEILKRDFDELTLNHLLQNNKTTIILAGSLIETLLIYHLEKKKITKIDYELNNKKLTKNLYDAALNDLLLFLEQNKMLQKQFVHLGNVSRIFRNYVHPGKELKESEELDSSKANLCYISASELINTVI</sequence>
<accession>A0AA51R7S6</accession>